<dbReference type="GO" id="GO:0003677">
    <property type="term" value="F:DNA binding"/>
    <property type="evidence" value="ECO:0007669"/>
    <property type="project" value="UniProtKB-KW"/>
</dbReference>
<evidence type="ECO:0000256" key="1">
    <source>
        <dbReference type="ARBA" id="ARBA00005384"/>
    </source>
</evidence>
<dbReference type="InterPro" id="IPR036390">
    <property type="entry name" value="WH_DNA-bd_sf"/>
</dbReference>
<name>A0A2K9EKI1_9RHOB</name>
<protein>
    <submittedName>
        <fullName evidence="7">GntR family transcriptional regulator</fullName>
    </submittedName>
</protein>
<dbReference type="PROSITE" id="PS50949">
    <property type="entry name" value="HTH_GNTR"/>
    <property type="match status" value="1"/>
</dbReference>
<dbReference type="Pfam" id="PF00392">
    <property type="entry name" value="GntR"/>
    <property type="match status" value="1"/>
</dbReference>
<gene>
    <name evidence="7" type="ORF">CUV01_00520</name>
</gene>
<accession>A0A2K9EKI1</accession>
<dbReference type="InterPro" id="IPR036388">
    <property type="entry name" value="WH-like_DNA-bd_sf"/>
</dbReference>
<dbReference type="PRINTS" id="PR00035">
    <property type="entry name" value="HTHGNTR"/>
</dbReference>
<dbReference type="SUPFAM" id="SSF53383">
    <property type="entry name" value="PLP-dependent transferases"/>
    <property type="match status" value="1"/>
</dbReference>
<evidence type="ECO:0000256" key="4">
    <source>
        <dbReference type="ARBA" id="ARBA00023125"/>
    </source>
</evidence>
<keyword evidence="4" id="KW-0238">DNA-binding</keyword>
<dbReference type="Gene3D" id="1.10.10.10">
    <property type="entry name" value="Winged helix-like DNA-binding domain superfamily/Winged helix DNA-binding domain"/>
    <property type="match status" value="1"/>
</dbReference>
<dbReference type="SUPFAM" id="SSF46785">
    <property type="entry name" value="Winged helix' DNA-binding domain"/>
    <property type="match status" value="1"/>
</dbReference>
<dbReference type="EMBL" id="CP025408">
    <property type="protein sequence ID" value="AUH32085.1"/>
    <property type="molecule type" value="Genomic_DNA"/>
</dbReference>
<dbReference type="InterPro" id="IPR004839">
    <property type="entry name" value="Aminotransferase_I/II_large"/>
</dbReference>
<evidence type="ECO:0000259" key="6">
    <source>
        <dbReference type="PROSITE" id="PS50949"/>
    </source>
</evidence>
<feature type="domain" description="HTH gntR-type" evidence="6">
    <location>
        <begin position="18"/>
        <end position="86"/>
    </location>
</feature>
<dbReference type="PANTHER" id="PTHR46577:SF1">
    <property type="entry name" value="HTH-TYPE TRANSCRIPTIONAL REGULATORY PROTEIN GABR"/>
    <property type="match status" value="1"/>
</dbReference>
<comment type="similarity">
    <text evidence="1">In the C-terminal section; belongs to the class-I pyridoxal-phosphate-dependent aminotransferase family.</text>
</comment>
<dbReference type="CDD" id="cd07377">
    <property type="entry name" value="WHTH_GntR"/>
    <property type="match status" value="1"/>
</dbReference>
<dbReference type="KEGG" id="paro:CUV01_00520"/>
<organism evidence="7 8">
    <name type="scientific">Paracoccus tegillarcae</name>
    <dbReference type="NCBI Taxonomy" id="1529068"/>
    <lineage>
        <taxon>Bacteria</taxon>
        <taxon>Pseudomonadati</taxon>
        <taxon>Pseudomonadota</taxon>
        <taxon>Alphaproteobacteria</taxon>
        <taxon>Rhodobacterales</taxon>
        <taxon>Paracoccaceae</taxon>
        <taxon>Paracoccus</taxon>
    </lineage>
</organism>
<sequence length="491" mass="54804">MRNRIPTETIYMRDNDAPTLQGRLLAAIVRAILESRARPGSRLPSSRKLAEALGISRMTVTLVYQELVSQAYLETIPRSGVAVAATVPHRRLRPTEPVQGEKPLDWADWLSDHDQPRRVIRKPANWRAYQYPFIFGQADQALFDHNAWRDCARRALGTRDFADLAADRYGADDPLLVDYICSNTLQRRGINARPDEVLVTLGAQNGLYLTVELLARADRLSVMEEPGYPDFAETLRRAQSPTTFLPVDAMGLNPADLPRNTRLVTVTPSHHIPTGATMPLARRRELIALAKTQDFLIVEDDYDFEMSYLSLPAPALKSLDDAGRVIYLGSFSKSLFPGLRIGYMVGPAAFIARARALRSIMLRHPPSHLQRITAYFLALGHYDAHIVRLREALRRRRSILEEALNRTSLQIAGAPTAGGSSVWVCGPEGSDSQILAARLEQDSVLIEPGRVFFENPPEPCPLFRLGYGSIPDKQIAEGVRLIEARSQRLSS</sequence>
<keyword evidence="3" id="KW-0805">Transcription regulation</keyword>
<reference evidence="7 8" key="1">
    <citation type="submission" date="2017-12" db="EMBL/GenBank/DDBJ databases">
        <authorList>
            <person name="Hurst M.R.H."/>
        </authorList>
    </citation>
    <scope>NUCLEOTIDE SEQUENCE [LARGE SCALE GENOMIC DNA]</scope>
    <source>
        <strain evidence="7 8">BM15</strain>
    </source>
</reference>
<dbReference type="InterPro" id="IPR015424">
    <property type="entry name" value="PyrdxlP-dep_Trfase"/>
</dbReference>
<dbReference type="RefSeq" id="WP_101458764.1">
    <property type="nucleotide sequence ID" value="NZ_CP025408.1"/>
</dbReference>
<dbReference type="CDD" id="cd00609">
    <property type="entry name" value="AAT_like"/>
    <property type="match status" value="1"/>
</dbReference>
<dbReference type="OrthoDB" id="9808770at2"/>
<dbReference type="InterPro" id="IPR000524">
    <property type="entry name" value="Tscrpt_reg_HTH_GntR"/>
</dbReference>
<dbReference type="AlphaFoldDB" id="A0A2K9EKI1"/>
<dbReference type="Pfam" id="PF00155">
    <property type="entry name" value="Aminotran_1_2"/>
    <property type="match status" value="1"/>
</dbReference>
<evidence type="ECO:0000313" key="7">
    <source>
        <dbReference type="EMBL" id="AUH32085.1"/>
    </source>
</evidence>
<dbReference type="GO" id="GO:0030170">
    <property type="term" value="F:pyridoxal phosphate binding"/>
    <property type="evidence" value="ECO:0007669"/>
    <property type="project" value="InterPro"/>
</dbReference>
<dbReference type="PANTHER" id="PTHR46577">
    <property type="entry name" value="HTH-TYPE TRANSCRIPTIONAL REGULATORY PROTEIN GABR"/>
    <property type="match status" value="1"/>
</dbReference>
<dbReference type="Proteomes" id="UP000233742">
    <property type="component" value="Chromosome"/>
</dbReference>
<evidence type="ECO:0000256" key="2">
    <source>
        <dbReference type="ARBA" id="ARBA00022898"/>
    </source>
</evidence>
<evidence type="ECO:0000256" key="5">
    <source>
        <dbReference type="ARBA" id="ARBA00023163"/>
    </source>
</evidence>
<dbReference type="GO" id="GO:0003700">
    <property type="term" value="F:DNA-binding transcription factor activity"/>
    <property type="evidence" value="ECO:0007669"/>
    <property type="project" value="InterPro"/>
</dbReference>
<dbReference type="InterPro" id="IPR015421">
    <property type="entry name" value="PyrdxlP-dep_Trfase_major"/>
</dbReference>
<dbReference type="Gene3D" id="3.40.640.10">
    <property type="entry name" value="Type I PLP-dependent aspartate aminotransferase-like (Major domain)"/>
    <property type="match status" value="1"/>
</dbReference>
<proteinExistence type="inferred from homology"/>
<keyword evidence="8" id="KW-1185">Reference proteome</keyword>
<dbReference type="SMART" id="SM00345">
    <property type="entry name" value="HTH_GNTR"/>
    <property type="match status" value="1"/>
</dbReference>
<keyword evidence="5" id="KW-0804">Transcription</keyword>
<evidence type="ECO:0000313" key="8">
    <source>
        <dbReference type="Proteomes" id="UP000233742"/>
    </source>
</evidence>
<dbReference type="InterPro" id="IPR051446">
    <property type="entry name" value="HTH_trans_reg/aminotransferase"/>
</dbReference>
<keyword evidence="2" id="KW-0663">Pyridoxal phosphate</keyword>
<evidence type="ECO:0000256" key="3">
    <source>
        <dbReference type="ARBA" id="ARBA00023015"/>
    </source>
</evidence>